<name>A0A5J4KFE3_9CHLR</name>
<dbReference type="Proteomes" id="UP000334820">
    <property type="component" value="Unassembled WGS sequence"/>
</dbReference>
<evidence type="ECO:0000256" key="2">
    <source>
        <dbReference type="PROSITE-ProRule" id="PRU00169"/>
    </source>
</evidence>
<accession>A0A5J4KFE3</accession>
<dbReference type="AlphaFoldDB" id="A0A5J4KFE3"/>
<dbReference type="SMART" id="SM00448">
    <property type="entry name" value="REC"/>
    <property type="match status" value="1"/>
</dbReference>
<dbReference type="EMBL" id="BKZV01000006">
    <property type="protein sequence ID" value="GER85149.1"/>
    <property type="molecule type" value="Genomic_DNA"/>
</dbReference>
<proteinExistence type="predicted"/>
<dbReference type="CDD" id="cd17574">
    <property type="entry name" value="REC_OmpR"/>
    <property type="match status" value="1"/>
</dbReference>
<sequence length="131" mass="14652">MSKLVMVIDDSLTVRKIIETSLRREGFDYVSYPDGIQALEALTKHKHRVPDLVILDIGLPKMDGYEIARILRTKPQFGNTIIVMLSGRDGVIDRLKGRLAGAKDYLTKPFRTQDVISVVQAHLGSPTPTYS</sequence>
<dbReference type="RefSeq" id="WP_151729679.1">
    <property type="nucleotide sequence ID" value="NZ_BKZV01000006.1"/>
</dbReference>
<keyword evidence="5" id="KW-1185">Reference proteome</keyword>
<feature type="modified residue" description="4-aspartylphosphate" evidence="2">
    <location>
        <position position="56"/>
    </location>
</feature>
<gene>
    <name evidence="4" type="primary">pilG_3</name>
    <name evidence="4" type="ORF">KTAU_37840</name>
</gene>
<reference evidence="4 5" key="1">
    <citation type="journal article" date="2019" name="Int. J. Syst. Evol. Microbiol.">
        <title>Thermogemmatispora aurantia sp. nov. and Thermogemmatispora argillosa sp. nov., within the class Ktedonobacteria, and emended description of the genus Thermogemmatispora.</title>
        <authorList>
            <person name="Zheng Y."/>
            <person name="Wang C.M."/>
            <person name="Sakai Y."/>
            <person name="Abe K."/>
            <person name="Yokota A."/>
            <person name="Yabe S."/>
        </authorList>
    </citation>
    <scope>NUCLEOTIDE SEQUENCE [LARGE SCALE GENOMIC DNA]</scope>
    <source>
        <strain evidence="4 5">A1-2</strain>
    </source>
</reference>
<evidence type="ECO:0000313" key="5">
    <source>
        <dbReference type="Proteomes" id="UP000334820"/>
    </source>
</evidence>
<dbReference type="InterPro" id="IPR001789">
    <property type="entry name" value="Sig_transdc_resp-reg_receiver"/>
</dbReference>
<keyword evidence="1 2" id="KW-0597">Phosphoprotein</keyword>
<evidence type="ECO:0000259" key="3">
    <source>
        <dbReference type="PROSITE" id="PS50110"/>
    </source>
</evidence>
<dbReference type="PANTHER" id="PTHR44591:SF3">
    <property type="entry name" value="RESPONSE REGULATORY DOMAIN-CONTAINING PROTEIN"/>
    <property type="match status" value="1"/>
</dbReference>
<comment type="caution">
    <text evidence="4">The sequence shown here is derived from an EMBL/GenBank/DDBJ whole genome shotgun (WGS) entry which is preliminary data.</text>
</comment>
<feature type="domain" description="Response regulatory" evidence="3">
    <location>
        <begin position="4"/>
        <end position="123"/>
    </location>
</feature>
<dbReference type="SUPFAM" id="SSF52172">
    <property type="entry name" value="CheY-like"/>
    <property type="match status" value="1"/>
</dbReference>
<dbReference type="PANTHER" id="PTHR44591">
    <property type="entry name" value="STRESS RESPONSE REGULATOR PROTEIN 1"/>
    <property type="match status" value="1"/>
</dbReference>
<dbReference type="GO" id="GO:0000160">
    <property type="term" value="P:phosphorelay signal transduction system"/>
    <property type="evidence" value="ECO:0007669"/>
    <property type="project" value="InterPro"/>
</dbReference>
<organism evidence="4 5">
    <name type="scientific">Thermogemmatispora aurantia</name>
    <dbReference type="NCBI Taxonomy" id="2045279"/>
    <lineage>
        <taxon>Bacteria</taxon>
        <taxon>Bacillati</taxon>
        <taxon>Chloroflexota</taxon>
        <taxon>Ktedonobacteria</taxon>
        <taxon>Thermogemmatisporales</taxon>
        <taxon>Thermogemmatisporaceae</taxon>
        <taxon>Thermogemmatispora</taxon>
    </lineage>
</organism>
<dbReference type="InterPro" id="IPR050595">
    <property type="entry name" value="Bact_response_regulator"/>
</dbReference>
<dbReference type="PROSITE" id="PS50110">
    <property type="entry name" value="RESPONSE_REGULATORY"/>
    <property type="match status" value="1"/>
</dbReference>
<dbReference type="InterPro" id="IPR011006">
    <property type="entry name" value="CheY-like_superfamily"/>
</dbReference>
<dbReference type="Pfam" id="PF00072">
    <property type="entry name" value="Response_reg"/>
    <property type="match status" value="1"/>
</dbReference>
<evidence type="ECO:0000313" key="4">
    <source>
        <dbReference type="EMBL" id="GER85149.1"/>
    </source>
</evidence>
<protein>
    <submittedName>
        <fullName evidence="4">Response regulator</fullName>
    </submittedName>
</protein>
<dbReference type="Gene3D" id="3.40.50.2300">
    <property type="match status" value="1"/>
</dbReference>
<evidence type="ECO:0000256" key="1">
    <source>
        <dbReference type="ARBA" id="ARBA00022553"/>
    </source>
</evidence>